<evidence type="ECO:0000256" key="1">
    <source>
        <dbReference type="SAM" id="Phobius"/>
    </source>
</evidence>
<sequence length="121" mass="13385">MGHIYQKVRLRADKATTIRMLVDTGAIFSVIPPGLARILGIKRPRRFVKVRLADGRSIHLGDDIAIVRVDGRESPAIIRVGKIDEPILGVEALKALGLVVDPKRKRLSPSRPYAVRLGGYR</sequence>
<dbReference type="Pfam" id="PF13975">
    <property type="entry name" value="gag-asp_proteas"/>
    <property type="match status" value="1"/>
</dbReference>
<keyword evidence="1" id="KW-0812">Transmembrane</keyword>
<reference evidence="2" key="1">
    <citation type="submission" date="2020-07" db="EMBL/GenBank/DDBJ databases">
        <title>Huge and variable diversity of episymbiotic CPR bacteria and DPANN archaea in groundwater ecosystems.</title>
        <authorList>
            <person name="He C.Y."/>
            <person name="Keren R."/>
            <person name="Whittaker M."/>
            <person name="Farag I.F."/>
            <person name="Doudna J."/>
            <person name="Cate J.H.D."/>
            <person name="Banfield J.F."/>
        </authorList>
    </citation>
    <scope>NUCLEOTIDE SEQUENCE</scope>
    <source>
        <strain evidence="2">NC_groundwater_717_Ag_S-0.2um_59_8</strain>
    </source>
</reference>
<keyword evidence="1" id="KW-1133">Transmembrane helix</keyword>
<evidence type="ECO:0000313" key="2">
    <source>
        <dbReference type="EMBL" id="MBI3014928.1"/>
    </source>
</evidence>
<dbReference type="AlphaFoldDB" id="A0A932GPX2"/>
<comment type="caution">
    <text evidence="2">The sequence shown here is derived from an EMBL/GenBank/DDBJ whole genome shotgun (WGS) entry which is preliminary data.</text>
</comment>
<name>A0A932GPX2_UNCTE</name>
<dbReference type="EMBL" id="JACPSX010000145">
    <property type="protein sequence ID" value="MBI3014928.1"/>
    <property type="molecule type" value="Genomic_DNA"/>
</dbReference>
<feature type="transmembrane region" description="Helical" evidence="1">
    <location>
        <begin position="20"/>
        <end position="39"/>
    </location>
</feature>
<dbReference type="SUPFAM" id="SSF50630">
    <property type="entry name" value="Acid proteases"/>
    <property type="match status" value="1"/>
</dbReference>
<keyword evidence="1" id="KW-0472">Membrane</keyword>
<protein>
    <submittedName>
        <fullName evidence="2">Retroviral-like aspartic protease family protein</fullName>
    </submittedName>
</protein>
<dbReference type="GO" id="GO:0008233">
    <property type="term" value="F:peptidase activity"/>
    <property type="evidence" value="ECO:0007669"/>
    <property type="project" value="UniProtKB-KW"/>
</dbReference>
<keyword evidence="2" id="KW-0378">Hydrolase</keyword>
<dbReference type="GO" id="GO:0006508">
    <property type="term" value="P:proteolysis"/>
    <property type="evidence" value="ECO:0007669"/>
    <property type="project" value="UniProtKB-KW"/>
</dbReference>
<evidence type="ECO:0000313" key="3">
    <source>
        <dbReference type="Proteomes" id="UP000741360"/>
    </source>
</evidence>
<keyword evidence="2" id="KW-0645">Protease</keyword>
<gene>
    <name evidence="2" type="ORF">HYY65_07720</name>
</gene>
<dbReference type="Proteomes" id="UP000741360">
    <property type="component" value="Unassembled WGS sequence"/>
</dbReference>
<dbReference type="InterPro" id="IPR021109">
    <property type="entry name" value="Peptidase_aspartic_dom_sf"/>
</dbReference>
<accession>A0A932GPX2</accession>
<organism evidence="2 3">
    <name type="scientific">Tectimicrobiota bacterium</name>
    <dbReference type="NCBI Taxonomy" id="2528274"/>
    <lineage>
        <taxon>Bacteria</taxon>
        <taxon>Pseudomonadati</taxon>
        <taxon>Nitrospinota/Tectimicrobiota group</taxon>
        <taxon>Candidatus Tectimicrobiota</taxon>
    </lineage>
</organism>
<dbReference type="Gene3D" id="2.40.70.10">
    <property type="entry name" value="Acid Proteases"/>
    <property type="match status" value="1"/>
</dbReference>
<proteinExistence type="predicted"/>